<dbReference type="InterPro" id="IPR036188">
    <property type="entry name" value="FAD/NAD-bd_sf"/>
</dbReference>
<dbReference type="OrthoDB" id="9807946at2"/>
<evidence type="ECO:0000256" key="1">
    <source>
        <dbReference type="ARBA" id="ARBA00004496"/>
    </source>
</evidence>
<evidence type="ECO:0000313" key="16">
    <source>
        <dbReference type="EMBL" id="SCZ79479.1"/>
    </source>
</evidence>
<dbReference type="InterPro" id="IPR001100">
    <property type="entry name" value="Pyr_nuc-diS_OxRdtase"/>
</dbReference>
<dbReference type="Gene3D" id="3.50.50.60">
    <property type="entry name" value="FAD/NAD(P)-binding domain"/>
    <property type="match status" value="2"/>
</dbReference>
<keyword evidence="6 11" id="KW-0274">FAD</keyword>
<dbReference type="InterPro" id="IPR023753">
    <property type="entry name" value="FAD/NAD-binding_dom"/>
</dbReference>
<organism evidence="16 17">
    <name type="scientific">Acidaminobacter hydrogenoformans DSM 2784</name>
    <dbReference type="NCBI Taxonomy" id="1120920"/>
    <lineage>
        <taxon>Bacteria</taxon>
        <taxon>Bacillati</taxon>
        <taxon>Bacillota</taxon>
        <taxon>Clostridia</taxon>
        <taxon>Peptostreptococcales</taxon>
        <taxon>Acidaminobacteraceae</taxon>
        <taxon>Acidaminobacter</taxon>
    </lineage>
</organism>
<dbReference type="Proteomes" id="UP000199208">
    <property type="component" value="Unassembled WGS sequence"/>
</dbReference>
<evidence type="ECO:0000256" key="4">
    <source>
        <dbReference type="ARBA" id="ARBA00016961"/>
    </source>
</evidence>
<dbReference type="RefSeq" id="WP_092590652.1">
    <property type="nucleotide sequence ID" value="NZ_FMWL01000007.1"/>
</dbReference>
<keyword evidence="7 13" id="KW-0560">Oxidoreductase</keyword>
<comment type="cofactor">
    <cofactor evidence="11 13">
        <name>FAD</name>
        <dbReference type="ChEBI" id="CHEBI:57692"/>
    </cofactor>
    <text evidence="11 13">Binds 1 FAD per subunit.</text>
</comment>
<evidence type="ECO:0000256" key="10">
    <source>
        <dbReference type="PIRSR" id="PIRSR000350-2"/>
    </source>
</evidence>
<dbReference type="EMBL" id="FMWL01000007">
    <property type="protein sequence ID" value="SCZ79479.1"/>
    <property type="molecule type" value="Genomic_DNA"/>
</dbReference>
<dbReference type="InterPro" id="IPR016156">
    <property type="entry name" value="FAD/NAD-linked_Rdtase_dimer_sf"/>
</dbReference>
<dbReference type="PIRSF" id="PIRSF000350">
    <property type="entry name" value="Mercury_reductase_MerA"/>
    <property type="match status" value="1"/>
</dbReference>
<feature type="binding site" evidence="11">
    <location>
        <position position="200"/>
    </location>
    <ligand>
        <name>NAD(+)</name>
        <dbReference type="ChEBI" id="CHEBI:57540"/>
    </ligand>
</feature>
<keyword evidence="5 13" id="KW-0285">Flavoprotein</keyword>
<dbReference type="InterPro" id="IPR050151">
    <property type="entry name" value="Class-I_Pyr_Nuc-Dis_Oxidored"/>
</dbReference>
<dbReference type="FunFam" id="3.30.390.30:FF:000001">
    <property type="entry name" value="Dihydrolipoyl dehydrogenase"/>
    <property type="match status" value="1"/>
</dbReference>
<feature type="binding site" evidence="11">
    <location>
        <position position="306"/>
    </location>
    <ligand>
        <name>FAD</name>
        <dbReference type="ChEBI" id="CHEBI:57692"/>
    </ligand>
</feature>
<comment type="subcellular location">
    <subcellularLocation>
        <location evidence="1">Cytoplasm</location>
    </subcellularLocation>
</comment>
<evidence type="ECO:0000256" key="7">
    <source>
        <dbReference type="ARBA" id="ARBA00023002"/>
    </source>
</evidence>
<proteinExistence type="inferred from homology"/>
<evidence type="ECO:0000256" key="5">
    <source>
        <dbReference type="ARBA" id="ARBA00022630"/>
    </source>
</evidence>
<name>A0A1G5S1N9_9FIRM</name>
<evidence type="ECO:0000256" key="3">
    <source>
        <dbReference type="ARBA" id="ARBA00012608"/>
    </source>
</evidence>
<dbReference type="Pfam" id="PF02852">
    <property type="entry name" value="Pyr_redox_dim"/>
    <property type="match status" value="1"/>
</dbReference>
<dbReference type="PANTHER" id="PTHR22912">
    <property type="entry name" value="DISULFIDE OXIDOREDUCTASE"/>
    <property type="match status" value="1"/>
</dbReference>
<evidence type="ECO:0000313" key="17">
    <source>
        <dbReference type="Proteomes" id="UP000199208"/>
    </source>
</evidence>
<feature type="binding site" evidence="11">
    <location>
        <begin position="140"/>
        <end position="142"/>
    </location>
    <ligand>
        <name>FAD</name>
        <dbReference type="ChEBI" id="CHEBI:57692"/>
    </ligand>
</feature>
<evidence type="ECO:0000256" key="8">
    <source>
        <dbReference type="ARBA" id="ARBA00023027"/>
    </source>
</evidence>
<keyword evidence="8 11" id="KW-0520">NAD</keyword>
<dbReference type="PRINTS" id="PR00411">
    <property type="entry name" value="PNDRDTASEI"/>
</dbReference>
<evidence type="ECO:0000259" key="15">
    <source>
        <dbReference type="Pfam" id="PF07992"/>
    </source>
</evidence>
<comment type="catalytic activity">
    <reaction evidence="9 13">
        <text>N(6)-[(R)-dihydrolipoyl]-L-lysyl-[protein] + NAD(+) = N(6)-[(R)-lipoyl]-L-lysyl-[protein] + NADH + H(+)</text>
        <dbReference type="Rhea" id="RHEA:15045"/>
        <dbReference type="Rhea" id="RHEA-COMP:10474"/>
        <dbReference type="Rhea" id="RHEA-COMP:10475"/>
        <dbReference type="ChEBI" id="CHEBI:15378"/>
        <dbReference type="ChEBI" id="CHEBI:57540"/>
        <dbReference type="ChEBI" id="CHEBI:57945"/>
        <dbReference type="ChEBI" id="CHEBI:83099"/>
        <dbReference type="ChEBI" id="CHEBI:83100"/>
        <dbReference type="EC" id="1.8.1.4"/>
    </reaction>
</comment>
<comment type="miscellaneous">
    <text evidence="13">The active site is a redox-active disulfide bond.</text>
</comment>
<keyword evidence="13" id="KW-0676">Redox-active center</keyword>
<dbReference type="STRING" id="1120920.SAMN03080599_01790"/>
<keyword evidence="17" id="KW-1185">Reference proteome</keyword>
<feature type="binding site" evidence="11">
    <location>
        <begin position="312"/>
        <end position="315"/>
    </location>
    <ligand>
        <name>FAD</name>
        <dbReference type="ChEBI" id="CHEBI:57692"/>
    </ligand>
</feature>
<gene>
    <name evidence="16" type="ORF">SAMN03080599_01790</name>
</gene>
<comment type="similarity">
    <text evidence="2 13">Belongs to the class-I pyridine nucleotide-disulfide oxidoreductase family.</text>
</comment>
<evidence type="ECO:0000256" key="2">
    <source>
        <dbReference type="ARBA" id="ARBA00007532"/>
    </source>
</evidence>
<reference evidence="16 17" key="1">
    <citation type="submission" date="2016-10" db="EMBL/GenBank/DDBJ databases">
        <authorList>
            <person name="de Groot N.N."/>
        </authorList>
    </citation>
    <scope>NUCLEOTIDE SEQUENCE [LARGE SCALE GENOMIC DNA]</scope>
    <source>
        <strain evidence="16 17">DSM 2784</strain>
    </source>
</reference>
<dbReference type="InterPro" id="IPR004099">
    <property type="entry name" value="Pyr_nucl-diS_OxRdtase_dimer"/>
</dbReference>
<protein>
    <recommendedName>
        <fullName evidence="4 13">Dihydrolipoyl dehydrogenase</fullName>
        <ecNumber evidence="3 13">1.8.1.4</ecNumber>
    </recommendedName>
</protein>
<evidence type="ECO:0000259" key="14">
    <source>
        <dbReference type="Pfam" id="PF02852"/>
    </source>
</evidence>
<feature type="domain" description="FAD/NAD(P)-binding" evidence="15">
    <location>
        <begin position="1"/>
        <end position="321"/>
    </location>
</feature>
<dbReference type="PANTHER" id="PTHR22912:SF217">
    <property type="entry name" value="DIHYDROLIPOYL DEHYDROGENASE"/>
    <property type="match status" value="1"/>
</dbReference>
<evidence type="ECO:0000256" key="11">
    <source>
        <dbReference type="PIRSR" id="PIRSR000350-3"/>
    </source>
</evidence>
<dbReference type="GO" id="GO:0004148">
    <property type="term" value="F:dihydrolipoyl dehydrogenase (NADH) activity"/>
    <property type="evidence" value="ECO:0007669"/>
    <property type="project" value="UniProtKB-EC"/>
</dbReference>
<feature type="binding site" evidence="11">
    <location>
        <position position="267"/>
    </location>
    <ligand>
        <name>NAD(+)</name>
        <dbReference type="ChEBI" id="CHEBI:57540"/>
    </ligand>
</feature>
<evidence type="ECO:0000256" key="13">
    <source>
        <dbReference type="RuleBase" id="RU003692"/>
    </source>
</evidence>
<accession>A0A1G5S1N9</accession>
<dbReference type="GO" id="GO:0005737">
    <property type="term" value="C:cytoplasm"/>
    <property type="evidence" value="ECO:0007669"/>
    <property type="project" value="UniProtKB-SubCell"/>
</dbReference>
<dbReference type="Gene3D" id="3.30.390.30">
    <property type="match status" value="1"/>
</dbReference>
<feature type="binding site" evidence="11">
    <location>
        <begin position="177"/>
        <end position="184"/>
    </location>
    <ligand>
        <name>NAD(+)</name>
        <dbReference type="ChEBI" id="CHEBI:57540"/>
    </ligand>
</feature>
<dbReference type="PRINTS" id="PR00368">
    <property type="entry name" value="FADPNR"/>
</dbReference>
<dbReference type="Pfam" id="PF07992">
    <property type="entry name" value="Pyr_redox_2"/>
    <property type="match status" value="1"/>
</dbReference>
<dbReference type="GO" id="GO:0006103">
    <property type="term" value="P:2-oxoglutarate metabolic process"/>
    <property type="evidence" value="ECO:0007669"/>
    <property type="project" value="TreeGrafter"/>
</dbReference>
<dbReference type="AlphaFoldDB" id="A0A1G5S1N9"/>
<feature type="binding site" evidence="11">
    <location>
        <position position="47"/>
    </location>
    <ligand>
        <name>FAD</name>
        <dbReference type="ChEBI" id="CHEBI:57692"/>
    </ligand>
</feature>
<feature type="disulfide bond" description="Redox-active" evidence="12">
    <location>
        <begin position="38"/>
        <end position="43"/>
    </location>
</feature>
<dbReference type="EC" id="1.8.1.4" evidence="3 13"/>
<dbReference type="GO" id="GO:0050660">
    <property type="term" value="F:flavin adenine dinucleotide binding"/>
    <property type="evidence" value="ECO:0007669"/>
    <property type="project" value="InterPro"/>
</dbReference>
<dbReference type="NCBIfam" id="TIGR01350">
    <property type="entry name" value="lipoamide_DH"/>
    <property type="match status" value="1"/>
</dbReference>
<dbReference type="InterPro" id="IPR006258">
    <property type="entry name" value="Lipoamide_DH"/>
</dbReference>
<evidence type="ECO:0000256" key="9">
    <source>
        <dbReference type="ARBA" id="ARBA00049187"/>
    </source>
</evidence>
<keyword evidence="11" id="KW-0547">Nucleotide-binding</keyword>
<feature type="binding site" evidence="11">
    <location>
        <position position="111"/>
    </location>
    <ligand>
        <name>FAD</name>
        <dbReference type="ChEBI" id="CHEBI:57692"/>
    </ligand>
</feature>
<dbReference type="SUPFAM" id="SSF51905">
    <property type="entry name" value="FAD/NAD(P)-binding domain"/>
    <property type="match status" value="1"/>
</dbReference>
<feature type="active site" description="Proton acceptor" evidence="10">
    <location>
        <position position="438"/>
    </location>
</feature>
<dbReference type="SUPFAM" id="SSF55424">
    <property type="entry name" value="FAD/NAD-linked reductases, dimerisation (C-terminal) domain"/>
    <property type="match status" value="1"/>
</dbReference>
<sequence>MKLLILGGGPGGYVAAIRAAQLGADVTIVEKKYFGGTCMNVGCIPTKVLLHTTDLYHELLKSGKKLGIKTQGTEVDWNRLMDRKAEVIRALVNSVEALLISNKVTILFGEGRFLSANQVEVISESGDRQLSDFDYAIVATGSEPAVPPISGIMSEGIMTSNEILSMETLPKSLSIIGGGVIGSEFASLFSRLGVEVSIIEMLPRIVQTMDEEIVNYLDFELRNQGVKILTKSKVESFEAFAGGVRVQVSSIEGNQVIESEKVLLSIGRRPVISNLGLEKIGVKVDKGISVNKDMQTNVSNVYAIGDCTGGIMLAHVASAQGIVAVEAIMNKKSKMDFRTIPYCIYTKPEIASVGMTEDQVRQAGINYTVGRFPLMSNGKAFILGETEGLVKFIIDAKTDEVLGMHMAGPKATELIVEGAMALRLEATVDEIITTIHAHPTVAEAIQESAHAVHGNAIHLPK</sequence>
<feature type="domain" description="Pyridine nucleotide-disulphide oxidoreductase dimerisation" evidence="14">
    <location>
        <begin position="340"/>
        <end position="448"/>
    </location>
</feature>
<evidence type="ECO:0000256" key="6">
    <source>
        <dbReference type="ARBA" id="ARBA00022827"/>
    </source>
</evidence>
<evidence type="ECO:0000256" key="12">
    <source>
        <dbReference type="PIRSR" id="PIRSR000350-4"/>
    </source>
</evidence>